<keyword evidence="1" id="KW-1133">Transmembrane helix</keyword>
<sequence length="473" mass="53812">MGDVMMVRKDSVKKSGVFFALVMILALFTFFKEVYATNNFLPTLSFVLLLEIMVFNFFLNDDDVFSPLSIFSIMYSGYAIGGYYYAGSEDYFGKFLEFINISREETVWLMECGLLYSIISYFFFGCGYVLFKKKIVFFDQSSGRSFWLFFSRYYHYLAFPFLFIGVVYWYWVAIVTAGGLIDMLIYFQAFRHLVADAQVSVLPYHFYYSGIYIWLLGLVVSGKKISLYFVVFSILGLVINLSQGRITLAITFLLSQLFFLALLEVKNRRKVFVSFVGLMALAFGVYFLRMLSNSVFIGSEVDVFSKSILETIVGGGNVADLQQLVIIFHTFELSNSLLGATYIDWFRNSIGVFFGSSPSSVGLTIKELYVPESSGAPTPGAIGEAYANFNFGAPLFIFFIGVAFSLIYRYVMSKGGVFLLLVYSVFLARFIFIYPKVDSTMMVNFLWGVTPFVMGVILLRIFHEILANCQNEK</sequence>
<dbReference type="RefSeq" id="WP_258330709.1">
    <property type="nucleotide sequence ID" value="NZ_JAPTGG010000003.1"/>
</dbReference>
<feature type="transmembrane region" description="Helical" evidence="1">
    <location>
        <begin position="201"/>
        <end position="220"/>
    </location>
</feature>
<feature type="transmembrane region" description="Helical" evidence="1">
    <location>
        <begin position="43"/>
        <end position="59"/>
    </location>
</feature>
<dbReference type="AlphaFoldDB" id="A0A9J6RJG6"/>
<feature type="transmembrane region" description="Helical" evidence="1">
    <location>
        <begin position="441"/>
        <end position="462"/>
    </location>
</feature>
<comment type="caution">
    <text evidence="2">The sequence shown here is derived from an EMBL/GenBank/DDBJ whole genome shotgun (WGS) entry which is preliminary data.</text>
</comment>
<dbReference type="EMBL" id="JAPTGG010000003">
    <property type="protein sequence ID" value="MCZ0864556.1"/>
    <property type="molecule type" value="Genomic_DNA"/>
</dbReference>
<feature type="transmembrane region" description="Helical" evidence="1">
    <location>
        <begin position="417"/>
        <end position="435"/>
    </location>
</feature>
<feature type="transmembrane region" description="Helical" evidence="1">
    <location>
        <begin position="248"/>
        <end position="265"/>
    </location>
</feature>
<keyword evidence="1" id="KW-0812">Transmembrane</keyword>
<feature type="transmembrane region" description="Helical" evidence="1">
    <location>
        <begin position="68"/>
        <end position="86"/>
    </location>
</feature>
<reference evidence="2 3" key="1">
    <citation type="submission" date="2022-12" db="EMBL/GenBank/DDBJ databases">
        <title>Dasania phycosphaerae sp. nov., isolated from particulate material of the south coast of Korea.</title>
        <authorList>
            <person name="Jiang Y."/>
        </authorList>
    </citation>
    <scope>NUCLEOTIDE SEQUENCE [LARGE SCALE GENOMIC DNA]</scope>
    <source>
        <strain evidence="2 3">GY-19</strain>
    </source>
</reference>
<evidence type="ECO:0000313" key="3">
    <source>
        <dbReference type="Proteomes" id="UP001069090"/>
    </source>
</evidence>
<dbReference type="Proteomes" id="UP001069090">
    <property type="component" value="Unassembled WGS sequence"/>
</dbReference>
<feature type="transmembrane region" description="Helical" evidence="1">
    <location>
        <begin position="152"/>
        <end position="181"/>
    </location>
</feature>
<keyword evidence="3" id="KW-1185">Reference proteome</keyword>
<name>A0A9J6RJG6_9GAMM</name>
<proteinExistence type="predicted"/>
<evidence type="ECO:0000313" key="2">
    <source>
        <dbReference type="EMBL" id="MCZ0864556.1"/>
    </source>
</evidence>
<feature type="transmembrane region" description="Helical" evidence="1">
    <location>
        <begin position="225"/>
        <end position="242"/>
    </location>
</feature>
<feature type="transmembrane region" description="Helical" evidence="1">
    <location>
        <begin position="12"/>
        <end position="31"/>
    </location>
</feature>
<keyword evidence="2" id="KW-0436">Ligase</keyword>
<gene>
    <name evidence="2" type="ORF">O0V09_05055</name>
</gene>
<dbReference type="GO" id="GO:0016874">
    <property type="term" value="F:ligase activity"/>
    <property type="evidence" value="ECO:0007669"/>
    <property type="project" value="UniProtKB-KW"/>
</dbReference>
<accession>A0A9J6RJG6</accession>
<feature type="transmembrane region" description="Helical" evidence="1">
    <location>
        <begin position="106"/>
        <end position="131"/>
    </location>
</feature>
<evidence type="ECO:0000256" key="1">
    <source>
        <dbReference type="SAM" id="Phobius"/>
    </source>
</evidence>
<feature type="transmembrane region" description="Helical" evidence="1">
    <location>
        <begin position="391"/>
        <end position="410"/>
    </location>
</feature>
<protein>
    <submittedName>
        <fullName evidence="2">O-antigen ligase</fullName>
    </submittedName>
</protein>
<keyword evidence="1" id="KW-0472">Membrane</keyword>
<organism evidence="2 3">
    <name type="scientific">Dasania phycosphaerae</name>
    <dbReference type="NCBI Taxonomy" id="2950436"/>
    <lineage>
        <taxon>Bacteria</taxon>
        <taxon>Pseudomonadati</taxon>
        <taxon>Pseudomonadota</taxon>
        <taxon>Gammaproteobacteria</taxon>
        <taxon>Cellvibrionales</taxon>
        <taxon>Spongiibacteraceae</taxon>
        <taxon>Dasania</taxon>
    </lineage>
</organism>
<feature type="transmembrane region" description="Helical" evidence="1">
    <location>
        <begin position="272"/>
        <end position="291"/>
    </location>
</feature>